<dbReference type="PROSITE" id="PS51257">
    <property type="entry name" value="PROKAR_LIPOPROTEIN"/>
    <property type="match status" value="1"/>
</dbReference>
<accession>A0ABN8A2J3</accession>
<dbReference type="InterPro" id="IPR000709">
    <property type="entry name" value="Leu_Ile_Val-bd"/>
</dbReference>
<protein>
    <submittedName>
        <fullName evidence="7">Leucine-, isoleucine-, valine-, threonine-, and alanine-binding protein</fullName>
    </submittedName>
</protein>
<gene>
    <name evidence="7" type="primary">braC_2</name>
    <name evidence="7" type="ORF">BACCIP111899_02520</name>
</gene>
<keyword evidence="2" id="KW-0813">Transport</keyword>
<evidence type="ECO:0000256" key="5">
    <source>
        <dbReference type="SAM" id="SignalP"/>
    </source>
</evidence>
<evidence type="ECO:0000313" key="8">
    <source>
        <dbReference type="Proteomes" id="UP000789423"/>
    </source>
</evidence>
<evidence type="ECO:0000256" key="1">
    <source>
        <dbReference type="ARBA" id="ARBA00010062"/>
    </source>
</evidence>
<dbReference type="Proteomes" id="UP000789423">
    <property type="component" value="Unassembled WGS sequence"/>
</dbReference>
<keyword evidence="3 5" id="KW-0732">Signal</keyword>
<dbReference type="PANTHER" id="PTHR47151">
    <property type="entry name" value="LEU/ILE/VAL-BINDING ABC TRANSPORTER SUBUNIT"/>
    <property type="match status" value="1"/>
</dbReference>
<feature type="signal peptide" evidence="5">
    <location>
        <begin position="1"/>
        <end position="21"/>
    </location>
</feature>
<proteinExistence type="inferred from homology"/>
<keyword evidence="4" id="KW-0029">Amino-acid transport</keyword>
<dbReference type="PRINTS" id="PR00337">
    <property type="entry name" value="LEUILEVALBP"/>
</dbReference>
<name>A0ABN8A2J3_9BACI</name>
<dbReference type="PANTHER" id="PTHR47151:SF2">
    <property type="entry name" value="AMINO ACID BINDING PROTEIN"/>
    <property type="match status" value="1"/>
</dbReference>
<evidence type="ECO:0000313" key="7">
    <source>
        <dbReference type="EMBL" id="CAG9613306.1"/>
    </source>
</evidence>
<comment type="similarity">
    <text evidence="1">Belongs to the leucine-binding protein family.</text>
</comment>
<evidence type="ECO:0000256" key="2">
    <source>
        <dbReference type="ARBA" id="ARBA00022448"/>
    </source>
</evidence>
<dbReference type="SUPFAM" id="SSF53822">
    <property type="entry name" value="Periplasmic binding protein-like I"/>
    <property type="match status" value="1"/>
</dbReference>
<dbReference type="Pfam" id="PF13458">
    <property type="entry name" value="Peripla_BP_6"/>
    <property type="match status" value="1"/>
</dbReference>
<dbReference type="EMBL" id="CAKJTI010000011">
    <property type="protein sequence ID" value="CAG9613306.1"/>
    <property type="molecule type" value="Genomic_DNA"/>
</dbReference>
<sequence length="402" mass="43194">MIKKKNFAFVLSAVCVFGLLAGCSDKTNGNADTASTGGGGGKVIKIATQSPLSGGSATQGEAIKLGAQLKIEEQKEEFKKLGYELKFVPYDDQADPKKGVANAQIIGADKEILGVVGHMNSGVAIPSSEVYEKNNVVMVSPTNTAIEVTDRNLKVVNRICTRDDFQGPAGAEFALKTLKAKNVFIIDDKTAYGTGLAKAFKTEVEKLGGTIAGYESITVGEKDFNGVLNKVLAKNPDLIYFGGLYAEGGLLVKQAREKGLTIPFMGGDGMDSATMVEIAGNSIENTYYTSIAADPKTTEKGKEFADDYKSKFNKEVEGYSAYGYDAAGVLLQGVEDAIKANNNKMPTREQVRDTVRKTNNFEGAVTNVGFDSKGDNKFAKVYIYKFAEQKYPGRQEGEVEKK</sequence>
<feature type="domain" description="Leucine-binding protein" evidence="6">
    <location>
        <begin position="44"/>
        <end position="385"/>
    </location>
</feature>
<feature type="chain" id="PRO_5046299838" evidence="5">
    <location>
        <begin position="22"/>
        <end position="402"/>
    </location>
</feature>
<evidence type="ECO:0000259" key="6">
    <source>
        <dbReference type="Pfam" id="PF13458"/>
    </source>
</evidence>
<evidence type="ECO:0000256" key="3">
    <source>
        <dbReference type="ARBA" id="ARBA00022729"/>
    </source>
</evidence>
<dbReference type="InterPro" id="IPR028081">
    <property type="entry name" value="Leu-bd"/>
</dbReference>
<evidence type="ECO:0000256" key="4">
    <source>
        <dbReference type="ARBA" id="ARBA00022970"/>
    </source>
</evidence>
<organism evidence="7 8">
    <name type="scientific">Bacillus rhizoplanae</name>
    <dbReference type="NCBI Taxonomy" id="2880966"/>
    <lineage>
        <taxon>Bacteria</taxon>
        <taxon>Bacillati</taxon>
        <taxon>Bacillota</taxon>
        <taxon>Bacilli</taxon>
        <taxon>Bacillales</taxon>
        <taxon>Bacillaceae</taxon>
        <taxon>Bacillus</taxon>
    </lineage>
</organism>
<comment type="caution">
    <text evidence="7">The sequence shown here is derived from an EMBL/GenBank/DDBJ whole genome shotgun (WGS) entry which is preliminary data.</text>
</comment>
<reference evidence="7 8" key="1">
    <citation type="submission" date="2021-10" db="EMBL/GenBank/DDBJ databases">
        <authorList>
            <person name="Criscuolo A."/>
        </authorList>
    </citation>
    <scope>NUCLEOTIDE SEQUENCE [LARGE SCALE GENOMIC DNA]</scope>
    <source>
        <strain evidence="8">CIP 111899</strain>
    </source>
</reference>
<keyword evidence="8" id="KW-1185">Reference proteome</keyword>
<dbReference type="Gene3D" id="3.40.50.2300">
    <property type="match status" value="2"/>
</dbReference>
<dbReference type="InterPro" id="IPR028082">
    <property type="entry name" value="Peripla_BP_I"/>
</dbReference>
<dbReference type="RefSeq" id="WP_230575389.1">
    <property type="nucleotide sequence ID" value="NZ_CAKJTI010000011.1"/>
</dbReference>
<dbReference type="CDD" id="cd06342">
    <property type="entry name" value="PBP1_ABC_LIVBP-like"/>
    <property type="match status" value="1"/>
</dbReference>